<comment type="caution">
    <text evidence="1">The sequence shown here is derived from an EMBL/GenBank/DDBJ whole genome shotgun (WGS) entry which is preliminary data.</text>
</comment>
<dbReference type="STRING" id="153721.MYP_1097"/>
<dbReference type="Pfam" id="PF11751">
    <property type="entry name" value="PorP_SprF"/>
    <property type="match status" value="1"/>
</dbReference>
<sequence length="331" mass="37752">MVLIAGLFVTINKVKAQDIQFSQFYANTLYLNPAFAGSTHDLRGVLHQRLQWPKLEAKYITSSASLDTYIKKTKGGVGLILMKDWQGANTISSTDIALQYAQEVNFSSKFSMRFGLQGAYVSRNISYAQLTFPDQYTDGGYSGVPTSEYFGVNRKNFFDLSAGTLFYTDNLWLGISAHHINMPNQSFYNEVNRLPMKIGVVGGYKIKLDGGEANSPDKTSRYSLTPTFYYKMQGKSDQLDVGIYGMHDDLMLGFWYRGLPIKRYERNQNNESMIVLLGYRIKRLVISYSYDFTISKLNTARTGGSHEFNLTYIYPLPLKRKMYKRLPCPKF</sequence>
<evidence type="ECO:0008006" key="3">
    <source>
        <dbReference type="Google" id="ProtNLM"/>
    </source>
</evidence>
<organism evidence="1 2">
    <name type="scientific">Sporocytophaga myxococcoides</name>
    <dbReference type="NCBI Taxonomy" id="153721"/>
    <lineage>
        <taxon>Bacteria</taxon>
        <taxon>Pseudomonadati</taxon>
        <taxon>Bacteroidota</taxon>
        <taxon>Cytophagia</taxon>
        <taxon>Cytophagales</taxon>
        <taxon>Cytophagaceae</taxon>
        <taxon>Sporocytophaga</taxon>
    </lineage>
</organism>
<evidence type="ECO:0000313" key="1">
    <source>
        <dbReference type="EMBL" id="GAL83869.1"/>
    </source>
</evidence>
<dbReference type="AlphaFoldDB" id="A0A098LBT5"/>
<dbReference type="eggNOG" id="COG4772">
    <property type="taxonomic scope" value="Bacteria"/>
</dbReference>
<protein>
    <recommendedName>
        <fullName evidence="3">Bacteroidetes-specific membrane protein</fullName>
    </recommendedName>
</protein>
<proteinExistence type="predicted"/>
<name>A0A098LBT5_9BACT</name>
<evidence type="ECO:0000313" key="2">
    <source>
        <dbReference type="Proteomes" id="UP000030185"/>
    </source>
</evidence>
<accession>A0A098LBT5</accession>
<dbReference type="InterPro" id="IPR019861">
    <property type="entry name" value="PorP/SprF_Bacteroidetes"/>
</dbReference>
<dbReference type="NCBIfam" id="TIGR03519">
    <property type="entry name" value="T9SS_PorP_fam"/>
    <property type="match status" value="1"/>
</dbReference>
<keyword evidence="2" id="KW-1185">Reference proteome</keyword>
<dbReference type="Proteomes" id="UP000030185">
    <property type="component" value="Unassembled WGS sequence"/>
</dbReference>
<dbReference type="EMBL" id="BBLT01000002">
    <property type="protein sequence ID" value="GAL83869.1"/>
    <property type="molecule type" value="Genomic_DNA"/>
</dbReference>
<gene>
    <name evidence="1" type="ORF">MYP_1097</name>
</gene>
<reference evidence="1 2" key="1">
    <citation type="submission" date="2014-09" db="EMBL/GenBank/DDBJ databases">
        <title>Sporocytophaga myxococcoides PG-01 genome sequencing.</title>
        <authorList>
            <person name="Liu L."/>
            <person name="Gao P.J."/>
            <person name="Chen G.J."/>
            <person name="Wang L.S."/>
        </authorList>
    </citation>
    <scope>NUCLEOTIDE SEQUENCE [LARGE SCALE GENOMIC DNA]</scope>
    <source>
        <strain evidence="1 2">PG-01</strain>
    </source>
</reference>